<evidence type="ECO:0000256" key="11">
    <source>
        <dbReference type="ARBA" id="ARBA00023136"/>
    </source>
</evidence>
<proteinExistence type="inferred from homology"/>
<dbReference type="SUPFAM" id="SSF51261">
    <property type="entry name" value="Duplicated hybrid motif"/>
    <property type="match status" value="1"/>
</dbReference>
<accession>A0A9Q3SYM4</accession>
<evidence type="ECO:0000256" key="10">
    <source>
        <dbReference type="ARBA" id="ARBA00022989"/>
    </source>
</evidence>
<evidence type="ECO:0000256" key="6">
    <source>
        <dbReference type="ARBA" id="ARBA00022597"/>
    </source>
</evidence>
<evidence type="ECO:0000259" key="13">
    <source>
        <dbReference type="PROSITE" id="PS51093"/>
    </source>
</evidence>
<dbReference type="GO" id="GO:0005886">
    <property type="term" value="C:plasma membrane"/>
    <property type="evidence" value="ECO:0007669"/>
    <property type="project" value="UniProtKB-SubCell"/>
</dbReference>
<dbReference type="PANTHER" id="PTHR11328">
    <property type="entry name" value="MAJOR FACILITATOR SUPERFAMILY DOMAIN-CONTAINING PROTEIN"/>
    <property type="match status" value="1"/>
</dbReference>
<keyword evidence="9" id="KW-0769">Symport</keyword>
<evidence type="ECO:0000256" key="5">
    <source>
        <dbReference type="ARBA" id="ARBA00022553"/>
    </source>
</evidence>
<evidence type="ECO:0000256" key="3">
    <source>
        <dbReference type="ARBA" id="ARBA00022448"/>
    </source>
</evidence>
<dbReference type="GO" id="GO:0016740">
    <property type="term" value="F:transferase activity"/>
    <property type="evidence" value="ECO:0007669"/>
    <property type="project" value="UniProtKB-KW"/>
</dbReference>
<dbReference type="Proteomes" id="UP000752647">
    <property type="component" value="Unassembled WGS sequence"/>
</dbReference>
<feature type="transmembrane region" description="Helical" evidence="12">
    <location>
        <begin position="12"/>
        <end position="33"/>
    </location>
</feature>
<evidence type="ECO:0000256" key="9">
    <source>
        <dbReference type="ARBA" id="ARBA00022847"/>
    </source>
</evidence>
<dbReference type="PANTHER" id="PTHR11328:SF36">
    <property type="entry name" value="MELIBIOSE PERMEASE"/>
    <property type="match status" value="1"/>
</dbReference>
<gene>
    <name evidence="14" type="ORF">KIJ12_09400</name>
</gene>
<dbReference type="NCBIfam" id="TIGR00792">
    <property type="entry name" value="gph"/>
    <property type="match status" value="1"/>
</dbReference>
<organism evidence="14 15">
    <name type="scientific">Leuconostoc gasicomitatum</name>
    <dbReference type="NCBI Taxonomy" id="115778"/>
    <lineage>
        <taxon>Bacteria</taxon>
        <taxon>Bacillati</taxon>
        <taxon>Bacillota</taxon>
        <taxon>Bacilli</taxon>
        <taxon>Lactobacillales</taxon>
        <taxon>Lactobacillaceae</taxon>
        <taxon>Leuconostoc</taxon>
        <taxon>Leuconostoc gelidum group</taxon>
    </lineage>
</organism>
<keyword evidence="3" id="KW-0813">Transport</keyword>
<dbReference type="InterPro" id="IPR001927">
    <property type="entry name" value="Na/Gal_symport"/>
</dbReference>
<dbReference type="GO" id="GO:0015293">
    <property type="term" value="F:symporter activity"/>
    <property type="evidence" value="ECO:0007669"/>
    <property type="project" value="UniProtKB-KW"/>
</dbReference>
<dbReference type="RefSeq" id="WP_224144470.1">
    <property type="nucleotide sequence ID" value="NZ_CBCPIF010000001.1"/>
</dbReference>
<evidence type="ECO:0000256" key="12">
    <source>
        <dbReference type="SAM" id="Phobius"/>
    </source>
</evidence>
<dbReference type="Pfam" id="PF00358">
    <property type="entry name" value="PTS_EIIA_1"/>
    <property type="match status" value="1"/>
</dbReference>
<evidence type="ECO:0000256" key="8">
    <source>
        <dbReference type="ARBA" id="ARBA00022692"/>
    </source>
</evidence>
<protein>
    <submittedName>
        <fullName evidence="14">Glycoside-pentoside-hexuronide (GPH):cation symporter</fullName>
    </submittedName>
</protein>
<feature type="domain" description="PTS EIIA type-1" evidence="13">
    <location>
        <begin position="509"/>
        <end position="613"/>
    </location>
</feature>
<name>A0A9Q3SYM4_9LACO</name>
<dbReference type="InterPro" id="IPR039672">
    <property type="entry name" value="MFS_2"/>
</dbReference>
<feature type="transmembrane region" description="Helical" evidence="12">
    <location>
        <begin position="91"/>
        <end position="107"/>
    </location>
</feature>
<keyword evidence="8 12" id="KW-0812">Transmembrane</keyword>
<dbReference type="EMBL" id="JAHBFI010000020">
    <property type="protein sequence ID" value="MBZ5963355.1"/>
    <property type="molecule type" value="Genomic_DNA"/>
</dbReference>
<keyword evidence="4" id="KW-1003">Cell membrane</keyword>
<dbReference type="AlphaFoldDB" id="A0A9Q3SYM4"/>
<feature type="transmembrane region" description="Helical" evidence="12">
    <location>
        <begin position="425"/>
        <end position="447"/>
    </location>
</feature>
<keyword evidence="5" id="KW-0597">Phosphoprotein</keyword>
<dbReference type="Gene3D" id="2.70.70.10">
    <property type="entry name" value="Glucose Permease (Domain IIA)"/>
    <property type="match status" value="1"/>
</dbReference>
<dbReference type="PROSITE" id="PS51093">
    <property type="entry name" value="PTS_EIIA_TYPE_1"/>
    <property type="match status" value="1"/>
</dbReference>
<keyword evidence="10 12" id="KW-1133">Transmembrane helix</keyword>
<feature type="transmembrane region" description="Helical" evidence="12">
    <location>
        <begin position="119"/>
        <end position="138"/>
    </location>
</feature>
<evidence type="ECO:0000313" key="15">
    <source>
        <dbReference type="Proteomes" id="UP000752647"/>
    </source>
</evidence>
<comment type="similarity">
    <text evidence="2">In the N-terminal section; belongs to the sodium:galactoside symporter (TC 2.A.2) family.</text>
</comment>
<keyword evidence="7" id="KW-0808">Transferase</keyword>
<feature type="transmembrane region" description="Helical" evidence="12">
    <location>
        <begin position="395"/>
        <end position="419"/>
    </location>
</feature>
<feature type="transmembrane region" description="Helical" evidence="12">
    <location>
        <begin position="273"/>
        <end position="304"/>
    </location>
</feature>
<sequence>MKSNKQSMSSRMSYAFGAFGNDVFFATLSTYFIMFVTTHLFNSGNAAQNDKMISIITLIIFLLRFVELAIDPFIGNAIDNTVSRWGKFKPWVVIGGTIGSIALIILFTDMGGLNKSNPLIYLILFAFIYITMDIFYSFKDIGFWSMIPALTFDSREREKTATFARIGSTLGGNLVGVVVMPLVLFFSLNHNGGTGDTRGWFWFAVIIAGVAWISSVIVGIGTKEVDSDLRKNKEKTSFKNVIHILTHNDQLMWIALAYGLYTTGVTLVNSLELYYFTFILGNPSAFTIFASINVITGLISVALFPKLADKLNRRSLFFWCILTMSIGIILFTIAGTSLPLVILAAQLFAIPQPLVFLVVLMTISDSVEYGQLKLGHRDESLTLSVRPLLDKLAGAISNGVVGLTAVAAGMTTGATAASVTGSGQLIFKIIMFGVPFAVIILGTFVFYKRVTLTEKKHAEIVDKLEKTWGKKFIVDSNEDEMPVPELTVGHSTFNAPIAGKLIALSDVKDQTFSSGSLGDGFAIIPTDGRVYAPFDGVVRVAFSTRHAVGLVSDSGIVTLIHIGIGTVAMRGTGFVTYFERGERVHKGDLLIEFWDQSIKDAGFDDTVIVTITNSSNLSSLERTKAPGSIVNKDDIVLRLSKD</sequence>
<dbReference type="InterPro" id="IPR036259">
    <property type="entry name" value="MFS_trans_sf"/>
</dbReference>
<dbReference type="InterPro" id="IPR001127">
    <property type="entry name" value="PTS_EIIA_1_perm"/>
</dbReference>
<dbReference type="Gene3D" id="1.20.1250.20">
    <property type="entry name" value="MFS general substrate transporter like domains"/>
    <property type="match status" value="1"/>
</dbReference>
<comment type="caution">
    <text evidence="14">The sequence shown here is derived from an EMBL/GenBank/DDBJ whole genome shotgun (WGS) entry which is preliminary data.</text>
</comment>
<reference evidence="14" key="1">
    <citation type="submission" date="2021-05" db="EMBL/GenBank/DDBJ databases">
        <title>Pangenome of Leuconostoc gelidum warrants species status for Leuconostoc gelidum subsp. gasicomitatum.</title>
        <authorList>
            <person name="Johansson P."/>
            <person name="Sade E."/>
            <person name="Hultman J."/>
            <person name="Auvinen P."/>
            <person name="Bjorkroth J."/>
        </authorList>
    </citation>
    <scope>NUCLEOTIDE SEQUENCE</scope>
    <source>
        <strain evidence="14">A.21.4</strain>
    </source>
</reference>
<evidence type="ECO:0000256" key="1">
    <source>
        <dbReference type="ARBA" id="ARBA00004651"/>
    </source>
</evidence>
<evidence type="ECO:0000256" key="2">
    <source>
        <dbReference type="ARBA" id="ARBA00007724"/>
    </source>
</evidence>
<evidence type="ECO:0000256" key="4">
    <source>
        <dbReference type="ARBA" id="ARBA00022475"/>
    </source>
</evidence>
<dbReference type="Pfam" id="PF13347">
    <property type="entry name" value="MFS_2"/>
    <property type="match status" value="1"/>
</dbReference>
<dbReference type="NCBIfam" id="TIGR00830">
    <property type="entry name" value="PTBA"/>
    <property type="match status" value="1"/>
</dbReference>
<evidence type="ECO:0000256" key="7">
    <source>
        <dbReference type="ARBA" id="ARBA00022679"/>
    </source>
</evidence>
<feature type="transmembrane region" description="Helical" evidence="12">
    <location>
        <begin position="53"/>
        <end position="70"/>
    </location>
</feature>
<dbReference type="CDD" id="cd17332">
    <property type="entry name" value="MFS_MelB_like"/>
    <property type="match status" value="1"/>
</dbReference>
<dbReference type="InterPro" id="IPR011055">
    <property type="entry name" value="Dup_hybrid_motif"/>
</dbReference>
<feature type="transmembrane region" description="Helical" evidence="12">
    <location>
        <begin position="316"/>
        <end position="334"/>
    </location>
</feature>
<dbReference type="PROSITE" id="PS00872">
    <property type="entry name" value="NA_GALACTOSIDE_SYMP"/>
    <property type="match status" value="1"/>
</dbReference>
<feature type="transmembrane region" description="Helical" evidence="12">
    <location>
        <begin position="200"/>
        <end position="220"/>
    </location>
</feature>
<keyword evidence="6" id="KW-0762">Sugar transport</keyword>
<dbReference type="InterPro" id="IPR018043">
    <property type="entry name" value="Na/Gal_symport_CS"/>
</dbReference>
<dbReference type="GO" id="GO:0006814">
    <property type="term" value="P:sodium ion transport"/>
    <property type="evidence" value="ECO:0007669"/>
    <property type="project" value="InterPro"/>
</dbReference>
<dbReference type="GO" id="GO:0009401">
    <property type="term" value="P:phosphoenolpyruvate-dependent sugar phosphotransferase system"/>
    <property type="evidence" value="ECO:0007669"/>
    <property type="project" value="InterPro"/>
</dbReference>
<feature type="transmembrane region" description="Helical" evidence="12">
    <location>
        <begin position="340"/>
        <end position="363"/>
    </location>
</feature>
<dbReference type="SUPFAM" id="SSF103473">
    <property type="entry name" value="MFS general substrate transporter"/>
    <property type="match status" value="1"/>
</dbReference>
<comment type="subcellular location">
    <subcellularLocation>
        <location evidence="1">Cell membrane</location>
        <topology evidence="1">Multi-pass membrane protein</topology>
    </subcellularLocation>
</comment>
<evidence type="ECO:0000313" key="14">
    <source>
        <dbReference type="EMBL" id="MBZ5963355.1"/>
    </source>
</evidence>
<feature type="transmembrane region" description="Helical" evidence="12">
    <location>
        <begin position="163"/>
        <end position="188"/>
    </location>
</feature>
<keyword evidence="11 12" id="KW-0472">Membrane</keyword>